<dbReference type="KEGG" id="ceh:CEW89_08585"/>
<evidence type="ECO:0000313" key="1">
    <source>
        <dbReference type="EMBL" id="ATG47625.1"/>
    </source>
</evidence>
<reference evidence="1 2" key="1">
    <citation type="submission" date="2017-06" db="EMBL/GenBank/DDBJ databases">
        <title>Celeribacter sp. TSPH2 complete genome sequence.</title>
        <authorList>
            <person name="Woo J.-H."/>
            <person name="Kim H.-S."/>
        </authorList>
    </citation>
    <scope>NUCLEOTIDE SEQUENCE [LARGE SCALE GENOMIC DNA]</scope>
    <source>
        <strain evidence="1 2">TSPH2</strain>
    </source>
</reference>
<proteinExistence type="predicted"/>
<dbReference type="RefSeq" id="WP_096805610.1">
    <property type="nucleotide sequence ID" value="NZ_CP022196.1"/>
</dbReference>
<dbReference type="EMBL" id="CP022196">
    <property type="protein sequence ID" value="ATG47625.1"/>
    <property type="molecule type" value="Genomic_DNA"/>
</dbReference>
<dbReference type="AlphaFoldDB" id="A0A291GBQ0"/>
<evidence type="ECO:0000313" key="2">
    <source>
        <dbReference type="Proteomes" id="UP000217935"/>
    </source>
</evidence>
<sequence>MSQSIPVDVLEGAARRIDSYMTDYGVVSTWEIHTLGLRFEAHSGANRTSLLVAWSDLASARLPGELIHNTEKAALAGLST</sequence>
<keyword evidence="2" id="KW-1185">Reference proteome</keyword>
<gene>
    <name evidence="1" type="ORF">CEW89_08585</name>
</gene>
<accession>A0A291GBQ0</accession>
<name>A0A291GBQ0_9RHOB</name>
<organism evidence="1 2">
    <name type="scientific">Celeribacter ethanolicus</name>
    <dbReference type="NCBI Taxonomy" id="1758178"/>
    <lineage>
        <taxon>Bacteria</taxon>
        <taxon>Pseudomonadati</taxon>
        <taxon>Pseudomonadota</taxon>
        <taxon>Alphaproteobacteria</taxon>
        <taxon>Rhodobacterales</taxon>
        <taxon>Roseobacteraceae</taxon>
        <taxon>Celeribacter</taxon>
    </lineage>
</organism>
<protein>
    <submittedName>
        <fullName evidence="1">Uncharacterized protein</fullName>
    </submittedName>
</protein>
<dbReference type="Proteomes" id="UP000217935">
    <property type="component" value="Chromosome"/>
</dbReference>